<evidence type="ECO:0000313" key="2">
    <source>
        <dbReference type="EMBL" id="EDW45846.1"/>
    </source>
</evidence>
<evidence type="ECO:0000256" key="1">
    <source>
        <dbReference type="SAM" id="MobiDB-lite"/>
    </source>
</evidence>
<dbReference type="AlphaFoldDB" id="B4IE19"/>
<dbReference type="EMBL" id="CH480831">
    <property type="protein sequence ID" value="EDW45846.1"/>
    <property type="molecule type" value="Genomic_DNA"/>
</dbReference>
<sequence length="163" mass="18264">MRRISATKLKLPTGMRTGMIGPHRSRLIGFGIFFVRTPLISELTRFHSTCWLCNSARSSGTSSTHVLSYARRHSHIHENDYDHSSKRRIIRLRVLTSKIRNYPHPALRHHECECESKSASHNDDDLRLPLVGPKINQAKSRAAGKEELGCGGSASSALRSLPL</sequence>
<dbReference type="HOGENOM" id="CLU_1628790_0_0_1"/>
<reference evidence="2 3" key="1">
    <citation type="journal article" date="2007" name="Nature">
        <title>Evolution of genes and genomes on the Drosophila phylogeny.</title>
        <authorList>
            <consortium name="Drosophila 12 Genomes Consortium"/>
            <person name="Clark A.G."/>
            <person name="Eisen M.B."/>
            <person name="Smith D.R."/>
            <person name="Bergman C.M."/>
            <person name="Oliver B."/>
            <person name="Markow T.A."/>
            <person name="Kaufman T.C."/>
            <person name="Kellis M."/>
            <person name="Gelbart W."/>
            <person name="Iyer V.N."/>
            <person name="Pollard D.A."/>
            <person name="Sackton T.B."/>
            <person name="Larracuente A.M."/>
            <person name="Singh N.D."/>
            <person name="Abad J.P."/>
            <person name="Abt D.N."/>
            <person name="Adryan B."/>
            <person name="Aguade M."/>
            <person name="Akashi H."/>
            <person name="Anderson W.W."/>
            <person name="Aquadro C.F."/>
            <person name="Ardell D.H."/>
            <person name="Arguello R."/>
            <person name="Artieri C.G."/>
            <person name="Barbash D.A."/>
            <person name="Barker D."/>
            <person name="Barsanti P."/>
            <person name="Batterham P."/>
            <person name="Batzoglou S."/>
            <person name="Begun D."/>
            <person name="Bhutkar A."/>
            <person name="Blanco E."/>
            <person name="Bosak S.A."/>
            <person name="Bradley R.K."/>
            <person name="Brand A.D."/>
            <person name="Brent M.R."/>
            <person name="Brooks A.N."/>
            <person name="Brown R.H."/>
            <person name="Butlin R.K."/>
            <person name="Caggese C."/>
            <person name="Calvi B.R."/>
            <person name="Bernardo de Carvalho A."/>
            <person name="Caspi A."/>
            <person name="Castrezana S."/>
            <person name="Celniker S.E."/>
            <person name="Chang J.L."/>
            <person name="Chapple C."/>
            <person name="Chatterji S."/>
            <person name="Chinwalla A."/>
            <person name="Civetta A."/>
            <person name="Clifton S.W."/>
            <person name="Comeron J.M."/>
            <person name="Costello J.C."/>
            <person name="Coyne J.A."/>
            <person name="Daub J."/>
            <person name="David R.G."/>
            <person name="Delcher A.L."/>
            <person name="Delehaunty K."/>
            <person name="Do C.B."/>
            <person name="Ebling H."/>
            <person name="Edwards K."/>
            <person name="Eickbush T."/>
            <person name="Evans J.D."/>
            <person name="Filipski A."/>
            <person name="Findeiss S."/>
            <person name="Freyhult E."/>
            <person name="Fulton L."/>
            <person name="Fulton R."/>
            <person name="Garcia A.C."/>
            <person name="Gardiner A."/>
            <person name="Garfield D.A."/>
            <person name="Garvin B.E."/>
            <person name="Gibson G."/>
            <person name="Gilbert D."/>
            <person name="Gnerre S."/>
            <person name="Godfrey J."/>
            <person name="Good R."/>
            <person name="Gotea V."/>
            <person name="Gravely B."/>
            <person name="Greenberg A.J."/>
            <person name="Griffiths-Jones S."/>
            <person name="Gross S."/>
            <person name="Guigo R."/>
            <person name="Gustafson E.A."/>
            <person name="Haerty W."/>
            <person name="Hahn M.W."/>
            <person name="Halligan D.L."/>
            <person name="Halpern A.L."/>
            <person name="Halter G.M."/>
            <person name="Han M.V."/>
            <person name="Heger A."/>
            <person name="Hillier L."/>
            <person name="Hinrichs A.S."/>
            <person name="Holmes I."/>
            <person name="Hoskins R.A."/>
            <person name="Hubisz M.J."/>
            <person name="Hultmark D."/>
            <person name="Huntley M.A."/>
            <person name="Jaffe D.B."/>
            <person name="Jagadeeshan S."/>
            <person name="Jeck W.R."/>
            <person name="Johnson J."/>
            <person name="Jones C.D."/>
            <person name="Jordan W.C."/>
            <person name="Karpen G.H."/>
            <person name="Kataoka E."/>
            <person name="Keightley P.D."/>
            <person name="Kheradpour P."/>
            <person name="Kirkness E.F."/>
            <person name="Koerich L.B."/>
            <person name="Kristiansen K."/>
            <person name="Kudrna D."/>
            <person name="Kulathinal R.J."/>
            <person name="Kumar S."/>
            <person name="Kwok R."/>
            <person name="Lander E."/>
            <person name="Langley C.H."/>
            <person name="Lapoint R."/>
            <person name="Lazzaro B.P."/>
            <person name="Lee S.J."/>
            <person name="Levesque L."/>
            <person name="Li R."/>
            <person name="Lin C.F."/>
            <person name="Lin M.F."/>
            <person name="Lindblad-Toh K."/>
            <person name="Llopart A."/>
            <person name="Long M."/>
            <person name="Low L."/>
            <person name="Lozovsky E."/>
            <person name="Lu J."/>
            <person name="Luo M."/>
            <person name="Machado C.A."/>
            <person name="Makalowski W."/>
            <person name="Marzo M."/>
            <person name="Matsuda M."/>
            <person name="Matzkin L."/>
            <person name="McAllister B."/>
            <person name="McBride C.S."/>
            <person name="McKernan B."/>
            <person name="McKernan K."/>
            <person name="Mendez-Lago M."/>
            <person name="Minx P."/>
            <person name="Mollenhauer M.U."/>
            <person name="Montooth K."/>
            <person name="Mount S.M."/>
            <person name="Mu X."/>
            <person name="Myers E."/>
            <person name="Negre B."/>
            <person name="Newfeld S."/>
            <person name="Nielsen R."/>
            <person name="Noor M.A."/>
            <person name="O'Grady P."/>
            <person name="Pachter L."/>
            <person name="Papaceit M."/>
            <person name="Parisi M.J."/>
            <person name="Parisi M."/>
            <person name="Parts L."/>
            <person name="Pedersen J.S."/>
            <person name="Pesole G."/>
            <person name="Phillippy A.M."/>
            <person name="Ponting C.P."/>
            <person name="Pop M."/>
            <person name="Porcelli D."/>
            <person name="Powell J.R."/>
            <person name="Prohaska S."/>
            <person name="Pruitt K."/>
            <person name="Puig M."/>
            <person name="Quesneville H."/>
            <person name="Ram K.R."/>
            <person name="Rand D."/>
            <person name="Rasmussen M.D."/>
            <person name="Reed L.K."/>
            <person name="Reenan R."/>
            <person name="Reily A."/>
            <person name="Remington K.A."/>
            <person name="Rieger T.T."/>
            <person name="Ritchie M.G."/>
            <person name="Robin C."/>
            <person name="Rogers Y.H."/>
            <person name="Rohde C."/>
            <person name="Rozas J."/>
            <person name="Rubenfield M.J."/>
            <person name="Ruiz A."/>
            <person name="Russo S."/>
            <person name="Salzberg S.L."/>
            <person name="Sanchez-Gracia A."/>
            <person name="Saranga D.J."/>
            <person name="Sato H."/>
            <person name="Schaeffer S.W."/>
            <person name="Schatz M.C."/>
            <person name="Schlenke T."/>
            <person name="Schwartz R."/>
            <person name="Segarra C."/>
            <person name="Singh R.S."/>
            <person name="Sirot L."/>
            <person name="Sirota M."/>
            <person name="Sisneros N.B."/>
            <person name="Smith C.D."/>
            <person name="Smith T.F."/>
            <person name="Spieth J."/>
            <person name="Stage D.E."/>
            <person name="Stark A."/>
            <person name="Stephan W."/>
            <person name="Strausberg R.L."/>
            <person name="Strempel S."/>
            <person name="Sturgill D."/>
            <person name="Sutton G."/>
            <person name="Sutton G.G."/>
            <person name="Tao W."/>
            <person name="Teichmann S."/>
            <person name="Tobari Y.N."/>
            <person name="Tomimura Y."/>
            <person name="Tsolas J.M."/>
            <person name="Valente V.L."/>
            <person name="Venter E."/>
            <person name="Venter J.C."/>
            <person name="Vicario S."/>
            <person name="Vieira F.G."/>
            <person name="Vilella A.J."/>
            <person name="Villasante A."/>
            <person name="Walenz B."/>
            <person name="Wang J."/>
            <person name="Wasserman M."/>
            <person name="Watts T."/>
            <person name="Wilson D."/>
            <person name="Wilson R.K."/>
            <person name="Wing R.A."/>
            <person name="Wolfner M.F."/>
            <person name="Wong A."/>
            <person name="Wong G.K."/>
            <person name="Wu C.I."/>
            <person name="Wu G."/>
            <person name="Yamamoto D."/>
            <person name="Yang H.P."/>
            <person name="Yang S.P."/>
            <person name="Yorke J.A."/>
            <person name="Yoshida K."/>
            <person name="Zdobnov E."/>
            <person name="Zhang P."/>
            <person name="Zhang Y."/>
            <person name="Zimin A.V."/>
            <person name="Baldwin J."/>
            <person name="Abdouelleil A."/>
            <person name="Abdulkadir J."/>
            <person name="Abebe A."/>
            <person name="Abera B."/>
            <person name="Abreu J."/>
            <person name="Acer S.C."/>
            <person name="Aftuck L."/>
            <person name="Alexander A."/>
            <person name="An P."/>
            <person name="Anderson E."/>
            <person name="Anderson S."/>
            <person name="Arachi H."/>
            <person name="Azer M."/>
            <person name="Bachantsang P."/>
            <person name="Barry A."/>
            <person name="Bayul T."/>
            <person name="Berlin A."/>
            <person name="Bessette D."/>
            <person name="Bloom T."/>
            <person name="Blye J."/>
            <person name="Boguslavskiy L."/>
            <person name="Bonnet C."/>
            <person name="Boukhgalter B."/>
            <person name="Bourzgui I."/>
            <person name="Brown A."/>
            <person name="Cahill P."/>
            <person name="Channer S."/>
            <person name="Cheshatsang Y."/>
            <person name="Chuda L."/>
            <person name="Citroen M."/>
            <person name="Collymore A."/>
            <person name="Cooke P."/>
            <person name="Costello M."/>
            <person name="D'Aco K."/>
            <person name="Daza R."/>
            <person name="De Haan G."/>
            <person name="DeGray S."/>
            <person name="DeMaso C."/>
            <person name="Dhargay N."/>
            <person name="Dooley K."/>
            <person name="Dooley E."/>
            <person name="Doricent M."/>
            <person name="Dorje P."/>
            <person name="Dorjee K."/>
            <person name="Dupes A."/>
            <person name="Elong R."/>
            <person name="Falk J."/>
            <person name="Farina A."/>
            <person name="Faro S."/>
            <person name="Ferguson D."/>
            <person name="Fisher S."/>
            <person name="Foley C.D."/>
            <person name="Franke A."/>
            <person name="Friedrich D."/>
            <person name="Gadbois L."/>
            <person name="Gearin G."/>
            <person name="Gearin C.R."/>
            <person name="Giannoukos G."/>
            <person name="Goode T."/>
            <person name="Graham J."/>
            <person name="Grandbois E."/>
            <person name="Grewal S."/>
            <person name="Gyaltsen K."/>
            <person name="Hafez N."/>
            <person name="Hagos B."/>
            <person name="Hall J."/>
            <person name="Henson C."/>
            <person name="Hollinger A."/>
            <person name="Honan T."/>
            <person name="Huard M.D."/>
            <person name="Hughes L."/>
            <person name="Hurhula B."/>
            <person name="Husby M.E."/>
            <person name="Kamat A."/>
            <person name="Kanga B."/>
            <person name="Kashin S."/>
            <person name="Khazanovich D."/>
            <person name="Kisner P."/>
            <person name="Lance K."/>
            <person name="Lara M."/>
            <person name="Lee W."/>
            <person name="Lennon N."/>
            <person name="Letendre F."/>
            <person name="LeVine R."/>
            <person name="Lipovsky A."/>
            <person name="Liu X."/>
            <person name="Liu J."/>
            <person name="Liu S."/>
            <person name="Lokyitsang T."/>
            <person name="Lokyitsang Y."/>
            <person name="Lubonja R."/>
            <person name="Lui A."/>
            <person name="MacDonald P."/>
            <person name="Magnisalis V."/>
            <person name="Maru K."/>
            <person name="Matthews C."/>
            <person name="McCusker W."/>
            <person name="McDonough S."/>
            <person name="Mehta T."/>
            <person name="Meldrim J."/>
            <person name="Meneus L."/>
            <person name="Mihai O."/>
            <person name="Mihalev A."/>
            <person name="Mihova T."/>
            <person name="Mittelman R."/>
            <person name="Mlenga V."/>
            <person name="Montmayeur A."/>
            <person name="Mulrain L."/>
            <person name="Navidi A."/>
            <person name="Naylor J."/>
            <person name="Negash T."/>
            <person name="Nguyen T."/>
            <person name="Nguyen N."/>
            <person name="Nicol R."/>
            <person name="Norbu C."/>
            <person name="Norbu N."/>
            <person name="Novod N."/>
            <person name="O'Neill B."/>
            <person name="Osman S."/>
            <person name="Markiewicz E."/>
            <person name="Oyono O.L."/>
            <person name="Patti C."/>
            <person name="Phunkhang P."/>
            <person name="Pierre F."/>
            <person name="Priest M."/>
            <person name="Raghuraman S."/>
            <person name="Rege F."/>
            <person name="Reyes R."/>
            <person name="Rise C."/>
            <person name="Rogov P."/>
            <person name="Ross K."/>
            <person name="Ryan E."/>
            <person name="Settipalli S."/>
            <person name="Shea T."/>
            <person name="Sherpa N."/>
            <person name="Shi L."/>
            <person name="Shih D."/>
            <person name="Sparrow T."/>
            <person name="Spaulding J."/>
            <person name="Stalker J."/>
            <person name="Stange-Thomann N."/>
            <person name="Stavropoulos S."/>
            <person name="Stone C."/>
            <person name="Strader C."/>
            <person name="Tesfaye S."/>
            <person name="Thomson T."/>
            <person name="Thoulutsang Y."/>
            <person name="Thoulutsang D."/>
            <person name="Topham K."/>
            <person name="Topping I."/>
            <person name="Tsamla T."/>
            <person name="Vassiliev H."/>
            <person name="Vo A."/>
            <person name="Wangchuk T."/>
            <person name="Wangdi T."/>
            <person name="Weiand M."/>
            <person name="Wilkinson J."/>
            <person name="Wilson A."/>
            <person name="Yadav S."/>
            <person name="Young G."/>
            <person name="Yu Q."/>
            <person name="Zembek L."/>
            <person name="Zhong D."/>
            <person name="Zimmer A."/>
            <person name="Zwirko Z."/>
            <person name="Jaffe D.B."/>
            <person name="Alvarez P."/>
            <person name="Brockman W."/>
            <person name="Butler J."/>
            <person name="Chin C."/>
            <person name="Gnerre S."/>
            <person name="Grabherr M."/>
            <person name="Kleber M."/>
            <person name="Mauceli E."/>
            <person name="MacCallum I."/>
        </authorList>
    </citation>
    <scope>NUCLEOTIDE SEQUENCE [LARGE SCALE GENOMIC DNA]</scope>
    <source>
        <strain evidence="3">Rob3c / Tucson 14021-0248.25</strain>
    </source>
</reference>
<protein>
    <submittedName>
        <fullName evidence="2">GM26561</fullName>
    </submittedName>
</protein>
<organism evidence="3">
    <name type="scientific">Drosophila sechellia</name>
    <name type="common">Fruit fly</name>
    <dbReference type="NCBI Taxonomy" id="7238"/>
    <lineage>
        <taxon>Eukaryota</taxon>
        <taxon>Metazoa</taxon>
        <taxon>Ecdysozoa</taxon>
        <taxon>Arthropoda</taxon>
        <taxon>Hexapoda</taxon>
        <taxon>Insecta</taxon>
        <taxon>Pterygota</taxon>
        <taxon>Neoptera</taxon>
        <taxon>Endopterygota</taxon>
        <taxon>Diptera</taxon>
        <taxon>Brachycera</taxon>
        <taxon>Muscomorpha</taxon>
        <taxon>Ephydroidea</taxon>
        <taxon>Drosophilidae</taxon>
        <taxon>Drosophila</taxon>
        <taxon>Sophophora</taxon>
    </lineage>
</organism>
<evidence type="ECO:0000313" key="3">
    <source>
        <dbReference type="Proteomes" id="UP000001292"/>
    </source>
</evidence>
<keyword evidence="3" id="KW-1185">Reference proteome</keyword>
<dbReference type="Proteomes" id="UP000001292">
    <property type="component" value="Unassembled WGS sequence"/>
</dbReference>
<feature type="region of interest" description="Disordered" evidence="1">
    <location>
        <begin position="141"/>
        <end position="163"/>
    </location>
</feature>
<name>B4IE19_DROSE</name>
<proteinExistence type="predicted"/>
<feature type="compositionally biased region" description="Polar residues" evidence="1">
    <location>
        <begin position="153"/>
        <end position="163"/>
    </location>
</feature>
<gene>
    <name evidence="2" type="primary">Dsec\GM26561</name>
    <name evidence="2" type="ORF">Dsec_GM26561</name>
</gene>
<accession>B4IE19</accession>